<dbReference type="Pfam" id="PF19700">
    <property type="entry name" value="DUF6198"/>
    <property type="match status" value="1"/>
</dbReference>
<evidence type="ECO:0000256" key="1">
    <source>
        <dbReference type="SAM" id="Phobius"/>
    </source>
</evidence>
<dbReference type="PANTHER" id="PTHR40078">
    <property type="entry name" value="INTEGRAL MEMBRANE PROTEIN-RELATED"/>
    <property type="match status" value="1"/>
</dbReference>
<keyword evidence="3" id="KW-1185">Reference proteome</keyword>
<feature type="transmembrane region" description="Helical" evidence="1">
    <location>
        <begin position="45"/>
        <end position="66"/>
    </location>
</feature>
<evidence type="ECO:0000313" key="2">
    <source>
        <dbReference type="EMBL" id="RHW40200.1"/>
    </source>
</evidence>
<reference evidence="2 3" key="1">
    <citation type="submission" date="2018-08" db="EMBL/GenBank/DDBJ databases">
        <title>Lysinibacillus sp. YLB-03 draft genome sequence.</title>
        <authorList>
            <person name="Yu L."/>
        </authorList>
    </citation>
    <scope>NUCLEOTIDE SEQUENCE [LARGE SCALE GENOMIC DNA]</scope>
    <source>
        <strain evidence="2 3">YLB-03</strain>
    </source>
</reference>
<feature type="transmembrane region" description="Helical" evidence="1">
    <location>
        <begin position="73"/>
        <end position="92"/>
    </location>
</feature>
<gene>
    <name evidence="2" type="ORF">D1B33_04355</name>
</gene>
<sequence>MWKWLFFFSGLAVLCLGVSMTIKGKVLGVSPWDVLHIALFEKVGLTVGSWSVITGLIVLGSTSLYLKEWPKLATWLNMFLCGVFIDFFNWLLPSSTNSLSSALYFLLGVVILGVGCALYISPNLGAGPRDTLMIIFAKKFAGSIGKARLMMEAIIALIGWLLGGPVGAGTIIIALCTGYIVQWSLPFFRNMLEKRIQHSLDENKPSHKEMDHLAKES</sequence>
<keyword evidence="1" id="KW-0472">Membrane</keyword>
<dbReference type="PANTHER" id="PTHR40078:SF1">
    <property type="entry name" value="INTEGRAL MEMBRANE PROTEIN"/>
    <property type="match status" value="1"/>
</dbReference>
<dbReference type="Proteomes" id="UP000265692">
    <property type="component" value="Unassembled WGS sequence"/>
</dbReference>
<comment type="caution">
    <text evidence="2">The sequence shown here is derived from an EMBL/GenBank/DDBJ whole genome shotgun (WGS) entry which is preliminary data.</text>
</comment>
<dbReference type="InterPro" id="IPR038750">
    <property type="entry name" value="YczE/YyaS-like"/>
</dbReference>
<proteinExistence type="predicted"/>
<feature type="transmembrane region" description="Helical" evidence="1">
    <location>
        <begin position="168"/>
        <end position="188"/>
    </location>
</feature>
<dbReference type="EMBL" id="QWEI01000001">
    <property type="protein sequence ID" value="RHW40200.1"/>
    <property type="molecule type" value="Genomic_DNA"/>
</dbReference>
<dbReference type="OrthoDB" id="154912at2"/>
<keyword evidence="1" id="KW-1133">Transmembrane helix</keyword>
<protein>
    <submittedName>
        <fullName evidence="2">YitT family protein</fullName>
    </submittedName>
</protein>
<organism evidence="2 3">
    <name type="scientific">Ureibacillus yapensis</name>
    <dbReference type="NCBI Taxonomy" id="2304605"/>
    <lineage>
        <taxon>Bacteria</taxon>
        <taxon>Bacillati</taxon>
        <taxon>Bacillota</taxon>
        <taxon>Bacilli</taxon>
        <taxon>Bacillales</taxon>
        <taxon>Caryophanaceae</taxon>
        <taxon>Ureibacillus</taxon>
    </lineage>
</organism>
<evidence type="ECO:0000313" key="3">
    <source>
        <dbReference type="Proteomes" id="UP000265692"/>
    </source>
</evidence>
<accession>A0A396SEW7</accession>
<feature type="transmembrane region" description="Helical" evidence="1">
    <location>
        <begin position="140"/>
        <end position="162"/>
    </location>
</feature>
<name>A0A396SEW7_9BACL</name>
<dbReference type="AlphaFoldDB" id="A0A396SEW7"/>
<keyword evidence="1" id="KW-0812">Transmembrane</keyword>
<feature type="transmembrane region" description="Helical" evidence="1">
    <location>
        <begin position="98"/>
        <end position="120"/>
    </location>
</feature>